<comment type="caution">
    <text evidence="2">The sequence shown here is derived from an EMBL/GenBank/DDBJ whole genome shotgun (WGS) entry which is preliminary data.</text>
</comment>
<protein>
    <submittedName>
        <fullName evidence="2">Uncharacterized protein</fullName>
    </submittedName>
</protein>
<feature type="region of interest" description="Disordered" evidence="1">
    <location>
        <begin position="1"/>
        <end position="27"/>
    </location>
</feature>
<sequence>MIFPFRNKKKNNNVSTQLKQLPRHDGGQNIFENMDNTYAALDGTQTASEYEEILRKNRCEETSPDE</sequence>
<organism evidence="2 3">
    <name type="scientific">Pleurodeles waltl</name>
    <name type="common">Iberian ribbed newt</name>
    <dbReference type="NCBI Taxonomy" id="8319"/>
    <lineage>
        <taxon>Eukaryota</taxon>
        <taxon>Metazoa</taxon>
        <taxon>Chordata</taxon>
        <taxon>Craniata</taxon>
        <taxon>Vertebrata</taxon>
        <taxon>Euteleostomi</taxon>
        <taxon>Amphibia</taxon>
        <taxon>Batrachia</taxon>
        <taxon>Caudata</taxon>
        <taxon>Salamandroidea</taxon>
        <taxon>Salamandridae</taxon>
        <taxon>Pleurodelinae</taxon>
        <taxon>Pleurodeles</taxon>
    </lineage>
</organism>
<dbReference type="EMBL" id="JANPWB010000011">
    <property type="protein sequence ID" value="KAJ1132456.1"/>
    <property type="molecule type" value="Genomic_DNA"/>
</dbReference>
<reference evidence="2" key="1">
    <citation type="journal article" date="2022" name="bioRxiv">
        <title>Sequencing and chromosome-scale assembly of the giantPleurodeles waltlgenome.</title>
        <authorList>
            <person name="Brown T."/>
            <person name="Elewa A."/>
            <person name="Iarovenko S."/>
            <person name="Subramanian E."/>
            <person name="Araus A.J."/>
            <person name="Petzold A."/>
            <person name="Susuki M."/>
            <person name="Suzuki K.-i.T."/>
            <person name="Hayashi T."/>
            <person name="Toyoda A."/>
            <person name="Oliveira C."/>
            <person name="Osipova E."/>
            <person name="Leigh N.D."/>
            <person name="Simon A."/>
            <person name="Yun M.H."/>
        </authorList>
    </citation>
    <scope>NUCLEOTIDE SEQUENCE</scope>
    <source>
        <strain evidence="2">20211129_DDA</strain>
        <tissue evidence="2">Liver</tissue>
    </source>
</reference>
<feature type="compositionally biased region" description="Basic residues" evidence="1">
    <location>
        <begin position="1"/>
        <end position="11"/>
    </location>
</feature>
<dbReference type="Proteomes" id="UP001066276">
    <property type="component" value="Chromosome 7"/>
</dbReference>
<evidence type="ECO:0000313" key="2">
    <source>
        <dbReference type="EMBL" id="KAJ1132456.1"/>
    </source>
</evidence>
<name>A0AAV7PVV3_PLEWA</name>
<keyword evidence="3" id="KW-1185">Reference proteome</keyword>
<gene>
    <name evidence="2" type="ORF">NDU88_010766</name>
</gene>
<evidence type="ECO:0000256" key="1">
    <source>
        <dbReference type="SAM" id="MobiDB-lite"/>
    </source>
</evidence>
<dbReference type="AlphaFoldDB" id="A0AAV7PVV3"/>
<accession>A0AAV7PVV3</accession>
<proteinExistence type="predicted"/>
<evidence type="ECO:0000313" key="3">
    <source>
        <dbReference type="Proteomes" id="UP001066276"/>
    </source>
</evidence>